<accession>A0A9Q3EVY4</accession>
<dbReference type="Proteomes" id="UP000765509">
    <property type="component" value="Unassembled WGS sequence"/>
</dbReference>
<comment type="caution">
    <text evidence="2">The sequence shown here is derived from an EMBL/GenBank/DDBJ whole genome shotgun (WGS) entry which is preliminary data.</text>
</comment>
<proteinExistence type="predicted"/>
<dbReference type="EMBL" id="AVOT02033129">
    <property type="protein sequence ID" value="MBW0526987.1"/>
    <property type="molecule type" value="Genomic_DNA"/>
</dbReference>
<keyword evidence="3" id="KW-1185">Reference proteome</keyword>
<feature type="compositionally biased region" description="Polar residues" evidence="1">
    <location>
        <begin position="31"/>
        <end position="45"/>
    </location>
</feature>
<evidence type="ECO:0000313" key="2">
    <source>
        <dbReference type="EMBL" id="MBW0526987.1"/>
    </source>
</evidence>
<dbReference type="AlphaFoldDB" id="A0A9Q3EVY4"/>
<gene>
    <name evidence="2" type="ORF">O181_066702</name>
</gene>
<organism evidence="2 3">
    <name type="scientific">Austropuccinia psidii MF-1</name>
    <dbReference type="NCBI Taxonomy" id="1389203"/>
    <lineage>
        <taxon>Eukaryota</taxon>
        <taxon>Fungi</taxon>
        <taxon>Dikarya</taxon>
        <taxon>Basidiomycota</taxon>
        <taxon>Pucciniomycotina</taxon>
        <taxon>Pucciniomycetes</taxon>
        <taxon>Pucciniales</taxon>
        <taxon>Sphaerophragmiaceae</taxon>
        <taxon>Austropuccinia</taxon>
    </lineage>
</organism>
<sequence length="134" mass="15337">MNAIGLELGEFWLSTNQQDIEQGGKGKNAQADKTNLANRNTNGNSENDETIIRMENDRNAYKPGTETQEREVLDTLQNFPESSRRGRCNSFSQTSSKTFETTRWDQTFMNNMNYNMQGVLKPSMMILQQGQDQE</sequence>
<reference evidence="2" key="1">
    <citation type="submission" date="2021-03" db="EMBL/GenBank/DDBJ databases">
        <title>Draft genome sequence of rust myrtle Austropuccinia psidii MF-1, a brazilian biotype.</title>
        <authorList>
            <person name="Quecine M.C."/>
            <person name="Pachon D.M.R."/>
            <person name="Bonatelli M.L."/>
            <person name="Correr F.H."/>
            <person name="Franceschini L.M."/>
            <person name="Leite T.F."/>
            <person name="Margarido G.R.A."/>
            <person name="Almeida C.A."/>
            <person name="Ferrarezi J.A."/>
            <person name="Labate C.A."/>
        </authorList>
    </citation>
    <scope>NUCLEOTIDE SEQUENCE</scope>
    <source>
        <strain evidence="2">MF-1</strain>
    </source>
</reference>
<evidence type="ECO:0000256" key="1">
    <source>
        <dbReference type="SAM" id="MobiDB-lite"/>
    </source>
</evidence>
<feature type="region of interest" description="Disordered" evidence="1">
    <location>
        <begin position="20"/>
        <end position="50"/>
    </location>
</feature>
<evidence type="ECO:0000313" key="3">
    <source>
        <dbReference type="Proteomes" id="UP000765509"/>
    </source>
</evidence>
<protein>
    <submittedName>
        <fullName evidence="2">Uncharacterized protein</fullName>
    </submittedName>
</protein>
<name>A0A9Q3EVY4_9BASI</name>